<feature type="region of interest" description="Disordered" evidence="16">
    <location>
        <begin position="145"/>
        <end position="166"/>
    </location>
</feature>
<comment type="subcellular location">
    <subcellularLocation>
        <location evidence="1 14">Cell outer membrane</location>
        <topology evidence="1 14">Multi-pass membrane protein</topology>
    </subcellularLocation>
</comment>
<dbReference type="GO" id="GO:0009279">
    <property type="term" value="C:cell outer membrane"/>
    <property type="evidence" value="ECO:0007669"/>
    <property type="project" value="UniProtKB-SubCell"/>
</dbReference>
<keyword evidence="5" id="KW-0410">Iron transport</keyword>
<dbReference type="InterPro" id="IPR037066">
    <property type="entry name" value="Plug_dom_sf"/>
</dbReference>
<evidence type="ECO:0000256" key="8">
    <source>
        <dbReference type="ARBA" id="ARBA00023004"/>
    </source>
</evidence>
<evidence type="ECO:0000256" key="1">
    <source>
        <dbReference type="ARBA" id="ARBA00004571"/>
    </source>
</evidence>
<evidence type="ECO:0000313" key="19">
    <source>
        <dbReference type="EMBL" id="GLC28231.1"/>
    </source>
</evidence>
<evidence type="ECO:0000256" key="9">
    <source>
        <dbReference type="ARBA" id="ARBA00023065"/>
    </source>
</evidence>
<evidence type="ECO:0000256" key="16">
    <source>
        <dbReference type="SAM" id="MobiDB-lite"/>
    </source>
</evidence>
<evidence type="ECO:0000256" key="13">
    <source>
        <dbReference type="ARBA" id="ARBA00023237"/>
    </source>
</evidence>
<evidence type="ECO:0000256" key="3">
    <source>
        <dbReference type="ARBA" id="ARBA00022448"/>
    </source>
</evidence>
<dbReference type="GO" id="GO:0015891">
    <property type="term" value="P:siderophore transport"/>
    <property type="evidence" value="ECO:0007669"/>
    <property type="project" value="InterPro"/>
</dbReference>
<dbReference type="Gene3D" id="2.40.170.20">
    <property type="entry name" value="TonB-dependent receptor, beta-barrel domain"/>
    <property type="match status" value="1"/>
</dbReference>
<keyword evidence="10 15" id="KW-0798">TonB box</keyword>
<gene>
    <name evidence="19" type="primary">bfrE_2</name>
    <name evidence="19" type="ORF">rosag_47440</name>
</gene>
<dbReference type="InterPro" id="IPR000531">
    <property type="entry name" value="Beta-barrel_TonB"/>
</dbReference>
<proteinExistence type="inferred from homology"/>
<dbReference type="InterPro" id="IPR010105">
    <property type="entry name" value="TonB_sidphr_rcpt"/>
</dbReference>
<dbReference type="SMART" id="SM00965">
    <property type="entry name" value="STN"/>
    <property type="match status" value="1"/>
</dbReference>
<dbReference type="CDD" id="cd01347">
    <property type="entry name" value="ligand_gated_channel"/>
    <property type="match status" value="1"/>
</dbReference>
<evidence type="ECO:0000256" key="7">
    <source>
        <dbReference type="ARBA" id="ARBA00022729"/>
    </source>
</evidence>
<keyword evidence="4 14" id="KW-1134">Transmembrane beta strand</keyword>
<dbReference type="PANTHER" id="PTHR32552">
    <property type="entry name" value="FERRICHROME IRON RECEPTOR-RELATED"/>
    <property type="match status" value="1"/>
</dbReference>
<dbReference type="PANTHER" id="PTHR32552:SF68">
    <property type="entry name" value="FERRICHROME OUTER MEMBRANE TRANSPORTER_PHAGE RECEPTOR"/>
    <property type="match status" value="1"/>
</dbReference>
<dbReference type="GO" id="GO:0015344">
    <property type="term" value="F:siderophore uptake transmembrane transporter activity"/>
    <property type="evidence" value="ECO:0007669"/>
    <property type="project" value="TreeGrafter"/>
</dbReference>
<keyword evidence="11 14" id="KW-0472">Membrane</keyword>
<keyword evidence="20" id="KW-1185">Reference proteome</keyword>
<dbReference type="InterPro" id="IPR012910">
    <property type="entry name" value="Plug_dom"/>
</dbReference>
<dbReference type="InterPro" id="IPR036942">
    <property type="entry name" value="Beta-barrel_TonB_sf"/>
</dbReference>
<evidence type="ECO:0000256" key="5">
    <source>
        <dbReference type="ARBA" id="ARBA00022496"/>
    </source>
</evidence>
<protein>
    <submittedName>
        <fullName evidence="19">TonB-dependent receptor</fullName>
    </submittedName>
</protein>
<evidence type="ECO:0000313" key="20">
    <source>
        <dbReference type="Proteomes" id="UP001161325"/>
    </source>
</evidence>
<feature type="signal peptide" evidence="17">
    <location>
        <begin position="1"/>
        <end position="24"/>
    </location>
</feature>
<evidence type="ECO:0000256" key="6">
    <source>
        <dbReference type="ARBA" id="ARBA00022692"/>
    </source>
</evidence>
<feature type="chain" id="PRO_5041229348" evidence="17">
    <location>
        <begin position="25"/>
        <end position="815"/>
    </location>
</feature>
<dbReference type="Proteomes" id="UP001161325">
    <property type="component" value="Unassembled WGS sequence"/>
</dbReference>
<feature type="compositionally biased region" description="Low complexity" evidence="16">
    <location>
        <begin position="145"/>
        <end position="155"/>
    </location>
</feature>
<dbReference type="Pfam" id="PF07715">
    <property type="entry name" value="Plug"/>
    <property type="match status" value="1"/>
</dbReference>
<sequence length="815" mass="86135">MRTLVALGALGCVALSAGSTPVAAQSDAQPPSPFPTTARLAGAPRASADTTGRRHFEIPAQPLADALADFARQAGVRVQADATALTGARSSAVTGTLTPGDALRALLQGTGLTARFPDARTAVVAQAGRDAAAGQPLRPVVITGAAGRRPGYGARQTTSATRTETPLRDTPQAVTVVTRELMDDQAMQGMADVVRYVPGVTMSLGEGHRDQPTIRGNSTTADFFVDGVRDDAQYLRDLYNVDRVEALKGPNAMTFGRGGGGGVVNRVLREAQWVPTRSLTLAGGSFAHRRGTLDVGQGVGPLAAARVTGMAERSGGFREAARVERYGVNPTLALAAGARTTVRLGYEYFRDDRRVDRGVPSFQGRPAVAARTTFFGNPAVNEAWANVHAVGATVEHQGTRGITVRNRTRAADYDKFYQNSYPGAVNAAGTQVALTAYNNTIRRRNLYNQTDLTGTLSTGAVRHTVLVGAEVGGSRTDQFRTTGYFADGTANGTTNGTTSLSVPLSAPTISTPVTFRQSATDADGRATTGTAAVYAQNQIALSPQWQAVLGLRYERFGIVYRNKRTGQELARTDRVWSPRAGLVFTPVTPLSVYGGYGVSYLPSAGDQFTALTATSQTLTPERFRNRELGVKWEAGPALALSGALYRLDRTNTAAPDPTDPARTVQTGAQRTTGYEVGVSGNVTRGWQIAGGYAWQRATLTSTTAAARAGATVPLVPRAAVSVWNRYQIARPLGLGLGVVHQTAMYAAVDNTVRLPGFTRVDAAAFVSLAPLVPRLGAQVNVENLFDRYYVGTAFSNNNLMPGAPRTVRVALTMGR</sequence>
<name>A0AA37QEA9_9BACT</name>
<comment type="similarity">
    <text evidence="2 14 15">Belongs to the TonB-dependent receptor family.</text>
</comment>
<keyword evidence="9" id="KW-0406">Ion transport</keyword>
<dbReference type="SUPFAM" id="SSF56935">
    <property type="entry name" value="Porins"/>
    <property type="match status" value="1"/>
</dbReference>
<evidence type="ECO:0000256" key="12">
    <source>
        <dbReference type="ARBA" id="ARBA00023170"/>
    </source>
</evidence>
<evidence type="ECO:0000259" key="18">
    <source>
        <dbReference type="SMART" id="SM00965"/>
    </source>
</evidence>
<dbReference type="Gene3D" id="3.55.50.30">
    <property type="match status" value="1"/>
</dbReference>
<dbReference type="RefSeq" id="WP_284352637.1">
    <property type="nucleotide sequence ID" value="NZ_BRXS01000008.1"/>
</dbReference>
<keyword evidence="13 14" id="KW-0998">Cell outer membrane</keyword>
<comment type="caution">
    <text evidence="19">The sequence shown here is derived from an EMBL/GenBank/DDBJ whole genome shotgun (WGS) entry which is preliminary data.</text>
</comment>
<evidence type="ECO:0000256" key="4">
    <source>
        <dbReference type="ARBA" id="ARBA00022452"/>
    </source>
</evidence>
<dbReference type="Gene3D" id="2.170.130.10">
    <property type="entry name" value="TonB-dependent receptor, plug domain"/>
    <property type="match status" value="1"/>
</dbReference>
<keyword evidence="3 14" id="KW-0813">Transport</keyword>
<dbReference type="AlphaFoldDB" id="A0AA37QEA9"/>
<dbReference type="Pfam" id="PF00593">
    <property type="entry name" value="TonB_dep_Rec_b-barrel"/>
    <property type="match status" value="1"/>
</dbReference>
<evidence type="ECO:0000256" key="15">
    <source>
        <dbReference type="RuleBase" id="RU003357"/>
    </source>
</evidence>
<dbReference type="EMBL" id="BRXS01000008">
    <property type="protein sequence ID" value="GLC28231.1"/>
    <property type="molecule type" value="Genomic_DNA"/>
</dbReference>
<accession>A0AA37QEA9</accession>
<dbReference type="InterPro" id="IPR039426">
    <property type="entry name" value="TonB-dep_rcpt-like"/>
</dbReference>
<feature type="domain" description="Secretin/TonB short N-terminal" evidence="18">
    <location>
        <begin position="76"/>
        <end position="127"/>
    </location>
</feature>
<keyword evidence="8" id="KW-0408">Iron</keyword>
<evidence type="ECO:0000256" key="2">
    <source>
        <dbReference type="ARBA" id="ARBA00009810"/>
    </source>
</evidence>
<keyword evidence="12 19" id="KW-0675">Receptor</keyword>
<keyword evidence="6 14" id="KW-0812">Transmembrane</keyword>
<organism evidence="19 20">
    <name type="scientific">Roseisolibacter agri</name>
    <dbReference type="NCBI Taxonomy" id="2014610"/>
    <lineage>
        <taxon>Bacteria</taxon>
        <taxon>Pseudomonadati</taxon>
        <taxon>Gemmatimonadota</taxon>
        <taxon>Gemmatimonadia</taxon>
        <taxon>Gemmatimonadales</taxon>
        <taxon>Gemmatimonadaceae</taxon>
        <taxon>Roseisolibacter</taxon>
    </lineage>
</organism>
<dbReference type="PROSITE" id="PS52016">
    <property type="entry name" value="TONB_DEPENDENT_REC_3"/>
    <property type="match status" value="1"/>
</dbReference>
<evidence type="ECO:0000256" key="10">
    <source>
        <dbReference type="ARBA" id="ARBA00023077"/>
    </source>
</evidence>
<feature type="region of interest" description="Disordered" evidence="16">
    <location>
        <begin position="22"/>
        <end position="52"/>
    </location>
</feature>
<dbReference type="InterPro" id="IPR011662">
    <property type="entry name" value="Secretin/TonB_short_N"/>
</dbReference>
<dbReference type="GO" id="GO:0038023">
    <property type="term" value="F:signaling receptor activity"/>
    <property type="evidence" value="ECO:0007669"/>
    <property type="project" value="InterPro"/>
</dbReference>
<evidence type="ECO:0000256" key="17">
    <source>
        <dbReference type="SAM" id="SignalP"/>
    </source>
</evidence>
<evidence type="ECO:0000256" key="11">
    <source>
        <dbReference type="ARBA" id="ARBA00023136"/>
    </source>
</evidence>
<dbReference type="NCBIfam" id="TIGR01783">
    <property type="entry name" value="TonB-siderophor"/>
    <property type="match status" value="1"/>
</dbReference>
<evidence type="ECO:0000256" key="14">
    <source>
        <dbReference type="PROSITE-ProRule" id="PRU01360"/>
    </source>
</evidence>
<keyword evidence="7 17" id="KW-0732">Signal</keyword>
<reference evidence="19" key="1">
    <citation type="submission" date="2022-08" db="EMBL/GenBank/DDBJ databases">
        <title>Draft genome sequencing of Roseisolibacter agri AW1220.</title>
        <authorList>
            <person name="Tobiishi Y."/>
            <person name="Tonouchi A."/>
        </authorList>
    </citation>
    <scope>NUCLEOTIDE SEQUENCE</scope>
    <source>
        <strain evidence="19">AW1220</strain>
    </source>
</reference>